<dbReference type="CDD" id="cd00198">
    <property type="entry name" value="vWFA"/>
    <property type="match status" value="1"/>
</dbReference>
<feature type="domain" description="VWFA" evidence="2">
    <location>
        <begin position="2153"/>
        <end position="2369"/>
    </location>
</feature>
<feature type="compositionally biased region" description="Acidic residues" evidence="1">
    <location>
        <begin position="61"/>
        <end position="79"/>
    </location>
</feature>
<evidence type="ECO:0000313" key="3">
    <source>
        <dbReference type="EMBL" id="TFK98724.1"/>
    </source>
</evidence>
<evidence type="ECO:0000313" key="4">
    <source>
        <dbReference type="Proteomes" id="UP000305067"/>
    </source>
</evidence>
<dbReference type="GO" id="GO:0005525">
    <property type="term" value="F:GTP binding"/>
    <property type="evidence" value="ECO:0007669"/>
    <property type="project" value="InterPro"/>
</dbReference>
<feature type="region of interest" description="Disordered" evidence="1">
    <location>
        <begin position="570"/>
        <end position="604"/>
    </location>
</feature>
<feature type="region of interest" description="Disordered" evidence="1">
    <location>
        <begin position="1"/>
        <end position="184"/>
    </location>
</feature>
<dbReference type="InterPro" id="IPR002035">
    <property type="entry name" value="VWF_A"/>
</dbReference>
<dbReference type="EMBL" id="ML178837">
    <property type="protein sequence ID" value="TFK98724.1"/>
    <property type="molecule type" value="Genomic_DNA"/>
</dbReference>
<feature type="compositionally biased region" description="Acidic residues" evidence="1">
    <location>
        <begin position="30"/>
        <end position="49"/>
    </location>
</feature>
<name>A0A5C3Q9H0_9AGAR</name>
<dbReference type="PANTHER" id="PTHR22796">
    <property type="entry name" value="URG4-RELATED"/>
    <property type="match status" value="1"/>
</dbReference>
<dbReference type="GO" id="GO:0003924">
    <property type="term" value="F:GTPase activity"/>
    <property type="evidence" value="ECO:0007669"/>
    <property type="project" value="InterPro"/>
</dbReference>
<dbReference type="SMART" id="SM00327">
    <property type="entry name" value="VWA"/>
    <property type="match status" value="1"/>
</dbReference>
<dbReference type="InterPro" id="IPR015894">
    <property type="entry name" value="Guanylate-bd_N"/>
</dbReference>
<organism evidence="3 4">
    <name type="scientific">Pterulicium gracile</name>
    <dbReference type="NCBI Taxonomy" id="1884261"/>
    <lineage>
        <taxon>Eukaryota</taxon>
        <taxon>Fungi</taxon>
        <taxon>Dikarya</taxon>
        <taxon>Basidiomycota</taxon>
        <taxon>Agaricomycotina</taxon>
        <taxon>Agaricomycetes</taxon>
        <taxon>Agaricomycetidae</taxon>
        <taxon>Agaricales</taxon>
        <taxon>Pleurotineae</taxon>
        <taxon>Pterulaceae</taxon>
        <taxon>Pterulicium</taxon>
    </lineage>
</organism>
<dbReference type="Proteomes" id="UP000305067">
    <property type="component" value="Unassembled WGS sequence"/>
</dbReference>
<keyword evidence="4" id="KW-1185">Reference proteome</keyword>
<dbReference type="SUPFAM" id="SSF52540">
    <property type="entry name" value="P-loop containing nucleoside triphosphate hydrolases"/>
    <property type="match status" value="1"/>
</dbReference>
<dbReference type="OrthoDB" id="2343366at2759"/>
<dbReference type="Pfam" id="PF13519">
    <property type="entry name" value="VWA_2"/>
    <property type="match status" value="1"/>
</dbReference>
<evidence type="ECO:0000256" key="1">
    <source>
        <dbReference type="SAM" id="MobiDB-lite"/>
    </source>
</evidence>
<proteinExistence type="predicted"/>
<dbReference type="Gene3D" id="3.40.50.300">
    <property type="entry name" value="P-loop containing nucleotide triphosphate hydrolases"/>
    <property type="match status" value="1"/>
</dbReference>
<dbReference type="Gene3D" id="3.40.50.410">
    <property type="entry name" value="von Willebrand factor, type A domain"/>
    <property type="match status" value="1"/>
</dbReference>
<dbReference type="InterPro" id="IPR027417">
    <property type="entry name" value="P-loop_NTPase"/>
</dbReference>
<feature type="compositionally biased region" description="Polar residues" evidence="1">
    <location>
        <begin position="98"/>
        <end position="115"/>
    </location>
</feature>
<dbReference type="PANTHER" id="PTHR22796:SF1">
    <property type="entry name" value="VWFA DOMAIN-CONTAINING PROTEIN"/>
    <property type="match status" value="1"/>
</dbReference>
<gene>
    <name evidence="3" type="ORF">BDV98DRAFT_606524</name>
</gene>
<feature type="compositionally biased region" description="Basic and acidic residues" evidence="1">
    <location>
        <begin position="86"/>
        <end position="97"/>
    </location>
</feature>
<dbReference type="STRING" id="1884261.A0A5C3Q9H0"/>
<dbReference type="InterPro" id="IPR036465">
    <property type="entry name" value="vWFA_dom_sf"/>
</dbReference>
<feature type="compositionally biased region" description="Polar residues" evidence="1">
    <location>
        <begin position="594"/>
        <end position="603"/>
    </location>
</feature>
<dbReference type="PROSITE" id="PS50234">
    <property type="entry name" value="VWFA"/>
    <property type="match status" value="1"/>
</dbReference>
<evidence type="ECO:0000259" key="2">
    <source>
        <dbReference type="PROSITE" id="PS50234"/>
    </source>
</evidence>
<dbReference type="SUPFAM" id="SSF53300">
    <property type="entry name" value="vWA-like"/>
    <property type="match status" value="1"/>
</dbReference>
<accession>A0A5C3Q9H0</accession>
<dbReference type="Pfam" id="PF02263">
    <property type="entry name" value="GBP"/>
    <property type="match status" value="1"/>
</dbReference>
<feature type="compositionally biased region" description="Low complexity" evidence="1">
    <location>
        <begin position="116"/>
        <end position="150"/>
    </location>
</feature>
<protein>
    <recommendedName>
        <fullName evidence="2">VWFA domain-containing protein</fullName>
    </recommendedName>
</protein>
<sequence length="2386" mass="264496">MIILPGSNDPAGGFAPPKLFGDTDVGNFELDADEFGGGEAQDEKDDMDVNSDAGTFATADDLQEYDDLEDLYLDPEDASLDTQAPKGDKMDEDKDSSHTASESDFTATGGSARPNTSATSTSGTSTSGTSTSATTTSAKATSATLTSATSPNFHKRETKASDTNINSSSKRTKLDDKPPVPKPVDTAIDLSEKIKGMYRILDLVKERGSGGLVDKIIIAQDSFKAMINDIRPGSCSSMTKCDFAALDQHSFKVVGVYGDRDEIVRYLKELGITSDHESALLSRTTDAAAANRQPHMRSGLYGVVHRDSTDGDTIHVIYWPEDSTWNDDSASDVRRNRITFIRYLTKVADQTVVLISPAQAQSLVWKGIAEDGDEDMDMDEEDQSDRLFSFEVSKSKEQEENVTMREGFKLPLPKSSLPAKLPSSVTEEQLAPFLTRGDSAVAYVTVAPMPAATDRTMLPRTYQETALRSLMETGSIRLDENMDEDSLDTLLTFGLAKRAPKAFEDMSAKRKAAMAKMEEEKQAALARLQEPLDDIARHLPNAIREYLQIQVHRTSGLDIQELEAARLDAQEQAKTSAADPEKTSSATADGAPTGTFNEQPTSRQELKPLDYLDQLLALHEHLRPVLASAPKKIDPNNEKEYRDYFKLKTRLYIATDVLDSDMSIDEDKLPELVQAIIESDDLTKFASAKFLAKSSSGGLWSNITSWLGGQDALNMKIASKIRQAKAHCQVTDDATFLRKINDVVQRHLVLAQYASLAAQMAVTVHSALIEKKVPVVVKEVLHHHKRECKNTIESIAKSRQLAAFDASRKEFLCDVASELVVPDCPRVHFIERVRRQQQSSYQGYNNYTNYNSYSSYSTESYSLSGWIFSQKEASLQYTMHTILLAESDRHNLQSQPTHIPLPHILPRNAYCFALPINFQVLHLHLVDVARSLRALLIIKTATGSTEIYFEELSCLSGAISRKAHRKVLSRDKMGDNLSFAYDEGKRLLAVCNSSHLHAFLFDEKYSNLTGFGTATPLKSWYEPGTVIQKIVCAGQLDEIAVLDSQNRVRVFSLITQMFRPSAVQLDSTPDAMFASPDGSCLCCITVREHDVLVRAFHWSNFGSDGSILVLDHFPAGSFCITSFVNPSSIHLIGADSSANLSYSVALDITKRVTEFSFKARGVREAQDEPKLRTAFNSLIDCFSDMWTRFPVVAAVRRHTVKGGRERKTITFVTDRDHSRYSPYFKEMINTFERTTRKPTERELSDINIQASDFASYVSQGTEASEFQAGEWIMNLICLIPIHIAVTRDNRFVPFKDGVWSADVERDLLGAKVEQIVDAISFGWYESIFSSYMSKKPVKVVSSMGEQSVGKSYSLNHFCDTSFAGSAMRTTEGVWMSVTPTDECLVVALDFEGVHSIERSAQEDTLLVLFNAALSNMVLFRNNFALSRDIAGMFQSFQSSATILDPEANPSLFKSKLVIIIKDVIGTDKQEITREFSLKFQEIVKMEQGQNFITRLHSGAVDIIPWPVIESKEFYKLFFILKRSLDNQSVTHRKAGVFLQTIKTLMAKLKANDWGSMSQNMAQHRAQLLSSLLVNAMRFGAAEVEPDIEPLRDFDTNEPMPCAGTTLVFPLQPQLEAAQKVNALQLLEGLRSSWPQYTQRALIDDQEWHQNLHLHLENLVKGRVLDVEFWLNTNSERFVSNSTSMSSFVDLRRRFNDLIVEMKACIIACGLQCASCSLLCLSLRHHDGEHSCGTNHTCPRQCQFCAGTDSEEQSCGLPAGHPGEHICDISAHLCGQPCGLESRVGCLLQCSKVMGHDEDGHMCPSKAHECGSPCALSGALQADGKKYNCTERCRIPSHEDHNIHVCSNQSCPIKCQLCKRLCSNTDHLHGLNASEPHLCGQEHPCKSFCALSGLCYIETSPQSVQATFTGKHEAFQFTKYSQVSRRLQCAIQIPAGVLAHGGTHRHSEEVDPFHFCEKRCDNCGYFCTLPLNHSQTEHDTRHGSMSTTRWVIAGPDETIELNGRKFGHADDGAPMLCSMVCKEMGRHSHIDFCRSSDHATCKGTDIEHIRSRLEPEPTKAKDWVSHKLHWQRTGFKDPYSTEERGNFAKCDAMCSGTEHQADASTPAQPSYCTLPIFHEVSQAPPTLITSVGYTSNDGHHFSCRNPAVMKQAFHVMFVIDRSGSMGSQDRQPLSGTPNTARIAARHPNRLGAVYSSLDGFWTARSSTQSSGPTNGPPQVRRDAYSVVLFDHTPSVVLQNDFASSPTTLVDTVLNHHSRGGTSFAAALVSVQEVMERHWSSERTPVIIFLSDGEDGCPNDQMADICRRAIALGKALSFHTVSFGSQNNETLRRMTDVASTIQRNAPQDPLHPTVASSYSEALDTIRLAETFLGLADSLTKPRGFLMKG</sequence>
<reference evidence="3 4" key="1">
    <citation type="journal article" date="2019" name="Nat. Ecol. Evol.">
        <title>Megaphylogeny resolves global patterns of mushroom evolution.</title>
        <authorList>
            <person name="Varga T."/>
            <person name="Krizsan K."/>
            <person name="Foldi C."/>
            <person name="Dima B."/>
            <person name="Sanchez-Garcia M."/>
            <person name="Sanchez-Ramirez S."/>
            <person name="Szollosi G.J."/>
            <person name="Szarkandi J.G."/>
            <person name="Papp V."/>
            <person name="Albert L."/>
            <person name="Andreopoulos W."/>
            <person name="Angelini C."/>
            <person name="Antonin V."/>
            <person name="Barry K.W."/>
            <person name="Bougher N.L."/>
            <person name="Buchanan P."/>
            <person name="Buyck B."/>
            <person name="Bense V."/>
            <person name="Catcheside P."/>
            <person name="Chovatia M."/>
            <person name="Cooper J."/>
            <person name="Damon W."/>
            <person name="Desjardin D."/>
            <person name="Finy P."/>
            <person name="Geml J."/>
            <person name="Haridas S."/>
            <person name="Hughes K."/>
            <person name="Justo A."/>
            <person name="Karasinski D."/>
            <person name="Kautmanova I."/>
            <person name="Kiss B."/>
            <person name="Kocsube S."/>
            <person name="Kotiranta H."/>
            <person name="LaButti K.M."/>
            <person name="Lechner B.E."/>
            <person name="Liimatainen K."/>
            <person name="Lipzen A."/>
            <person name="Lukacs Z."/>
            <person name="Mihaltcheva S."/>
            <person name="Morgado L.N."/>
            <person name="Niskanen T."/>
            <person name="Noordeloos M.E."/>
            <person name="Ohm R.A."/>
            <person name="Ortiz-Santana B."/>
            <person name="Ovrebo C."/>
            <person name="Racz N."/>
            <person name="Riley R."/>
            <person name="Savchenko A."/>
            <person name="Shiryaev A."/>
            <person name="Soop K."/>
            <person name="Spirin V."/>
            <person name="Szebenyi C."/>
            <person name="Tomsovsky M."/>
            <person name="Tulloss R.E."/>
            <person name="Uehling J."/>
            <person name="Grigoriev I.V."/>
            <person name="Vagvolgyi C."/>
            <person name="Papp T."/>
            <person name="Martin F.M."/>
            <person name="Miettinen O."/>
            <person name="Hibbett D.S."/>
            <person name="Nagy L.G."/>
        </authorList>
    </citation>
    <scope>NUCLEOTIDE SEQUENCE [LARGE SCALE GENOMIC DNA]</scope>
    <source>
        <strain evidence="3 4">CBS 309.79</strain>
    </source>
</reference>